<dbReference type="Gene3D" id="1.20.120.530">
    <property type="entry name" value="GntR ligand-binding domain-like"/>
    <property type="match status" value="1"/>
</dbReference>
<dbReference type="Gene3D" id="1.10.10.10">
    <property type="entry name" value="Winged helix-like DNA-binding domain superfamily/Winged helix DNA-binding domain"/>
    <property type="match status" value="1"/>
</dbReference>
<feature type="domain" description="HTH gntR-type" evidence="4">
    <location>
        <begin position="12"/>
        <end position="79"/>
    </location>
</feature>
<dbReference type="InterPro" id="IPR036388">
    <property type="entry name" value="WH-like_DNA-bd_sf"/>
</dbReference>
<dbReference type="Pfam" id="PF00392">
    <property type="entry name" value="GntR"/>
    <property type="match status" value="1"/>
</dbReference>
<keyword evidence="1" id="KW-0805">Transcription regulation</keyword>
<name>A0A5A9ZCU6_9RHOB</name>
<dbReference type="PROSITE" id="PS50949">
    <property type="entry name" value="HTH_GNTR"/>
    <property type="match status" value="1"/>
</dbReference>
<organism evidence="5 6">
    <name type="scientific">Aquicoccus porphyridii</name>
    <dbReference type="NCBI Taxonomy" id="1852029"/>
    <lineage>
        <taxon>Bacteria</taxon>
        <taxon>Pseudomonadati</taxon>
        <taxon>Pseudomonadota</taxon>
        <taxon>Alphaproteobacteria</taxon>
        <taxon>Rhodobacterales</taxon>
        <taxon>Paracoccaceae</taxon>
        <taxon>Aquicoccus</taxon>
    </lineage>
</organism>
<evidence type="ECO:0000259" key="4">
    <source>
        <dbReference type="PROSITE" id="PS50949"/>
    </source>
</evidence>
<evidence type="ECO:0000256" key="1">
    <source>
        <dbReference type="ARBA" id="ARBA00023015"/>
    </source>
</evidence>
<keyword evidence="2" id="KW-0238">DNA-binding</keyword>
<keyword evidence="6" id="KW-1185">Reference proteome</keyword>
<dbReference type="Proteomes" id="UP000325291">
    <property type="component" value="Unassembled WGS sequence"/>
</dbReference>
<comment type="caution">
    <text evidence="5">The sequence shown here is derived from an EMBL/GenBank/DDBJ whole genome shotgun (WGS) entry which is preliminary data.</text>
</comment>
<dbReference type="InterPro" id="IPR036390">
    <property type="entry name" value="WH_DNA-bd_sf"/>
</dbReference>
<dbReference type="SUPFAM" id="SSF46785">
    <property type="entry name" value="Winged helix' DNA-binding domain"/>
    <property type="match status" value="1"/>
</dbReference>
<dbReference type="GO" id="GO:0003677">
    <property type="term" value="F:DNA binding"/>
    <property type="evidence" value="ECO:0007669"/>
    <property type="project" value="UniProtKB-KW"/>
</dbReference>
<dbReference type="Pfam" id="PF07729">
    <property type="entry name" value="FCD"/>
    <property type="match status" value="1"/>
</dbReference>
<dbReference type="InterPro" id="IPR008920">
    <property type="entry name" value="TF_FadR/GntR_C"/>
</dbReference>
<dbReference type="SUPFAM" id="SSF48008">
    <property type="entry name" value="GntR ligand-binding domain-like"/>
    <property type="match status" value="1"/>
</dbReference>
<protein>
    <submittedName>
        <fullName evidence="5">GntR family transcriptional regulator</fullName>
    </submittedName>
</protein>
<dbReference type="InterPro" id="IPR011711">
    <property type="entry name" value="GntR_C"/>
</dbReference>
<evidence type="ECO:0000313" key="5">
    <source>
        <dbReference type="EMBL" id="KAA0914906.1"/>
    </source>
</evidence>
<proteinExistence type="predicted"/>
<reference evidence="5 6" key="1">
    <citation type="submission" date="2019-07" db="EMBL/GenBank/DDBJ databases">
        <title>Aquicoccus porphyridii gen. nov., sp. nov., isolated from a small marine red alga, Porphyridium marinum.</title>
        <authorList>
            <person name="Liu L."/>
        </authorList>
    </citation>
    <scope>NUCLEOTIDE SEQUENCE [LARGE SCALE GENOMIC DNA]</scope>
    <source>
        <strain evidence="5 6">L1 8-17</strain>
    </source>
</reference>
<dbReference type="RefSeq" id="WP_111368382.1">
    <property type="nucleotide sequence ID" value="NZ_JASHJG010000006.1"/>
</dbReference>
<evidence type="ECO:0000313" key="6">
    <source>
        <dbReference type="Proteomes" id="UP000325291"/>
    </source>
</evidence>
<dbReference type="GO" id="GO:0003700">
    <property type="term" value="F:DNA-binding transcription factor activity"/>
    <property type="evidence" value="ECO:0007669"/>
    <property type="project" value="InterPro"/>
</dbReference>
<evidence type="ECO:0000256" key="2">
    <source>
        <dbReference type="ARBA" id="ARBA00023125"/>
    </source>
</evidence>
<evidence type="ECO:0000256" key="3">
    <source>
        <dbReference type="ARBA" id="ARBA00023163"/>
    </source>
</evidence>
<dbReference type="AlphaFoldDB" id="A0A5A9ZCU6"/>
<dbReference type="PANTHER" id="PTHR43537:SF5">
    <property type="entry name" value="UXU OPERON TRANSCRIPTIONAL REGULATOR"/>
    <property type="match status" value="1"/>
</dbReference>
<dbReference type="PANTHER" id="PTHR43537">
    <property type="entry name" value="TRANSCRIPTIONAL REGULATOR, GNTR FAMILY"/>
    <property type="match status" value="1"/>
</dbReference>
<gene>
    <name evidence="5" type="ORF">FLO80_11070</name>
</gene>
<dbReference type="InterPro" id="IPR000524">
    <property type="entry name" value="Tscrpt_reg_HTH_GntR"/>
</dbReference>
<dbReference type="SMART" id="SM00895">
    <property type="entry name" value="FCD"/>
    <property type="match status" value="1"/>
</dbReference>
<sequence>MAATRSLSSETKLTTDEISQQIVTDINKGVLGPGEWLKQIDLERRYACTRVKVRDALTNLHSKRLVEHIPNRGYRVPMLDSDRIRQVGEVRALLETHAAIDVINCATDADISELRTLAEAFRDAAYHGSSFAQIEANYAFHSKLYGLCQNEILREMMLDLRQRGPAAPVGQWQTMAQLQRATQDHFDLVDAIEKRDLNLLQSRIANHIRGKSAPPEE</sequence>
<dbReference type="EMBL" id="VINQ01000007">
    <property type="protein sequence ID" value="KAA0914906.1"/>
    <property type="molecule type" value="Genomic_DNA"/>
</dbReference>
<accession>A0A5A9ZCU6</accession>
<keyword evidence="3" id="KW-0804">Transcription</keyword>